<name>W2R9M8_PHYN3</name>
<gene>
    <name evidence="2" type="ORF">PPTG_01587</name>
</gene>
<dbReference type="RefSeq" id="XP_008893198.1">
    <property type="nucleotide sequence ID" value="XM_008894950.1"/>
</dbReference>
<dbReference type="Gene3D" id="2.60.40.790">
    <property type="match status" value="1"/>
</dbReference>
<dbReference type="GO" id="GO:0036158">
    <property type="term" value="P:outer dynein arm assembly"/>
    <property type="evidence" value="ECO:0007669"/>
    <property type="project" value="TreeGrafter"/>
</dbReference>
<dbReference type="PROSITE" id="PS51203">
    <property type="entry name" value="CS"/>
    <property type="match status" value="1"/>
</dbReference>
<dbReference type="STRING" id="761204.W2R9M8"/>
<dbReference type="VEuPathDB" id="FungiDB:PPTG_01587"/>
<protein>
    <recommendedName>
        <fullName evidence="1">CS domain-containing protein</fullName>
    </recommendedName>
</protein>
<dbReference type="PANTHER" id="PTHR46492">
    <property type="entry name" value="DYNEIN ASSEMBLY FACTOR 4, AXONEMAL"/>
    <property type="match status" value="1"/>
</dbReference>
<dbReference type="SUPFAM" id="SSF49764">
    <property type="entry name" value="HSP20-like chaperones"/>
    <property type="match status" value="1"/>
</dbReference>
<dbReference type="Proteomes" id="UP000018817">
    <property type="component" value="Unassembled WGS sequence"/>
</dbReference>
<evidence type="ECO:0000313" key="3">
    <source>
        <dbReference type="Proteomes" id="UP000018817"/>
    </source>
</evidence>
<dbReference type="InterPro" id="IPR008978">
    <property type="entry name" value="HSP20-like_chaperone"/>
</dbReference>
<dbReference type="InterPro" id="IPR007052">
    <property type="entry name" value="CS_dom"/>
</dbReference>
<dbReference type="GeneID" id="20171870"/>
<reference evidence="3" key="1">
    <citation type="submission" date="2011-12" db="EMBL/GenBank/DDBJ databases">
        <authorList>
            <consortium name="The Broad Institute Genome Sequencing Platform"/>
            <person name="Russ C."/>
            <person name="Tyler B."/>
            <person name="Panabieres F."/>
            <person name="Shan W."/>
            <person name="Tripathy S."/>
            <person name="Grunwald N."/>
            <person name="Machado M."/>
            <person name="Young S.K."/>
            <person name="Zeng Q."/>
            <person name="Gargeya S."/>
            <person name="Fitzgerald M."/>
            <person name="Haas B."/>
            <person name="Abouelleil A."/>
            <person name="Alvarado L."/>
            <person name="Arachchi H.M."/>
            <person name="Berlin A."/>
            <person name="Chapman S.B."/>
            <person name="Gearin G."/>
            <person name="Goldberg J."/>
            <person name="Griggs A."/>
            <person name="Gujja S."/>
            <person name="Hansen M."/>
            <person name="Heiman D."/>
            <person name="Howarth C."/>
            <person name="Larimer J."/>
            <person name="Lui A."/>
            <person name="MacDonald P.J.P."/>
            <person name="McCowen C."/>
            <person name="Montmayeur A."/>
            <person name="Murphy C."/>
            <person name="Neiman D."/>
            <person name="Pearson M."/>
            <person name="Priest M."/>
            <person name="Roberts A."/>
            <person name="Saif S."/>
            <person name="Shea T."/>
            <person name="Sisk P."/>
            <person name="Stolte C."/>
            <person name="Sykes S."/>
            <person name="Wortman J."/>
            <person name="Nusbaum C."/>
            <person name="Birren B."/>
        </authorList>
    </citation>
    <scope>NUCLEOTIDE SEQUENCE [LARGE SCALE GENOMIC DNA]</scope>
    <source>
        <strain evidence="3">INRA-310</strain>
    </source>
</reference>
<reference evidence="2 3" key="2">
    <citation type="submission" date="2013-11" db="EMBL/GenBank/DDBJ databases">
        <title>The Genome Sequence of Phytophthora parasitica INRA-310.</title>
        <authorList>
            <consortium name="The Broad Institute Genomics Platform"/>
            <person name="Russ C."/>
            <person name="Tyler B."/>
            <person name="Panabieres F."/>
            <person name="Shan W."/>
            <person name="Tripathy S."/>
            <person name="Grunwald N."/>
            <person name="Machado M."/>
            <person name="Johnson C.S."/>
            <person name="Arredondo F."/>
            <person name="Hong C."/>
            <person name="Coffey M."/>
            <person name="Young S.K."/>
            <person name="Zeng Q."/>
            <person name="Gargeya S."/>
            <person name="Fitzgerald M."/>
            <person name="Abouelleil A."/>
            <person name="Alvarado L."/>
            <person name="Chapman S.B."/>
            <person name="Gainer-Dewar J."/>
            <person name="Goldberg J."/>
            <person name="Griggs A."/>
            <person name="Gujja S."/>
            <person name="Hansen M."/>
            <person name="Howarth C."/>
            <person name="Imamovic A."/>
            <person name="Ireland A."/>
            <person name="Larimer J."/>
            <person name="McCowan C."/>
            <person name="Murphy C."/>
            <person name="Pearson M."/>
            <person name="Poon T.W."/>
            <person name="Priest M."/>
            <person name="Roberts A."/>
            <person name="Saif S."/>
            <person name="Shea T."/>
            <person name="Sykes S."/>
            <person name="Wortman J."/>
            <person name="Nusbaum C."/>
            <person name="Birren B."/>
        </authorList>
    </citation>
    <scope>NUCLEOTIDE SEQUENCE [LARGE SCALE GENOMIC DNA]</scope>
    <source>
        <strain evidence="2 3">INRA-310</strain>
    </source>
</reference>
<dbReference type="PANTHER" id="PTHR46492:SF1">
    <property type="entry name" value="DYNEIN AXONEMAL ASSEMBLY FACTOR 4"/>
    <property type="match status" value="1"/>
</dbReference>
<sequence length="88" mass="9859">MPLVPRYTWEEDASSLALELHLPGTALRTIDIYVSDLVVKVNAAPYVLLLDLQDAVDDASAVVKNIPASNLLRISLKKQESRMWKQLQ</sequence>
<accession>W2R9M8</accession>
<evidence type="ECO:0000313" key="2">
    <source>
        <dbReference type="EMBL" id="ETN21399.1"/>
    </source>
</evidence>
<feature type="domain" description="CS" evidence="1">
    <location>
        <begin position="2"/>
        <end position="88"/>
    </location>
</feature>
<organism evidence="2 3">
    <name type="scientific">Phytophthora nicotianae (strain INRA-310)</name>
    <name type="common">Phytophthora parasitica</name>
    <dbReference type="NCBI Taxonomy" id="761204"/>
    <lineage>
        <taxon>Eukaryota</taxon>
        <taxon>Sar</taxon>
        <taxon>Stramenopiles</taxon>
        <taxon>Oomycota</taxon>
        <taxon>Peronosporomycetes</taxon>
        <taxon>Peronosporales</taxon>
        <taxon>Peronosporaceae</taxon>
        <taxon>Phytophthora</taxon>
    </lineage>
</organism>
<dbReference type="EMBL" id="KI669563">
    <property type="protein sequence ID" value="ETN21399.1"/>
    <property type="molecule type" value="Genomic_DNA"/>
</dbReference>
<dbReference type="GO" id="GO:0003341">
    <property type="term" value="P:cilium movement"/>
    <property type="evidence" value="ECO:0007669"/>
    <property type="project" value="TreeGrafter"/>
</dbReference>
<dbReference type="Pfam" id="PF21413">
    <property type="entry name" value="SHQ1-like_CS"/>
    <property type="match status" value="1"/>
</dbReference>
<evidence type="ECO:0000259" key="1">
    <source>
        <dbReference type="PROSITE" id="PS51203"/>
    </source>
</evidence>
<dbReference type="AlphaFoldDB" id="W2R9M8"/>
<dbReference type="InterPro" id="IPR052004">
    <property type="entry name" value="Dynein_assembly_factor_4"/>
</dbReference>
<dbReference type="InterPro" id="IPR048696">
    <property type="entry name" value="SHQ1-like_CS"/>
</dbReference>
<dbReference type="GO" id="GO:0036159">
    <property type="term" value="P:inner dynein arm assembly"/>
    <property type="evidence" value="ECO:0007669"/>
    <property type="project" value="TreeGrafter"/>
</dbReference>
<proteinExistence type="predicted"/>